<organism evidence="13 14">
    <name type="scientific">Erpetoichthys calabaricus</name>
    <name type="common">Rope fish</name>
    <name type="synonym">Calamoichthys calabaricus</name>
    <dbReference type="NCBI Taxonomy" id="27687"/>
    <lineage>
        <taxon>Eukaryota</taxon>
        <taxon>Metazoa</taxon>
        <taxon>Chordata</taxon>
        <taxon>Craniata</taxon>
        <taxon>Vertebrata</taxon>
        <taxon>Euteleostomi</taxon>
        <taxon>Actinopterygii</taxon>
        <taxon>Polypteriformes</taxon>
        <taxon>Polypteridae</taxon>
        <taxon>Erpetoichthys</taxon>
    </lineage>
</organism>
<evidence type="ECO:0000256" key="3">
    <source>
        <dbReference type="ARBA" id="ARBA00004496"/>
    </source>
</evidence>
<dbReference type="GO" id="GO:0005737">
    <property type="term" value="C:cytoplasm"/>
    <property type="evidence" value="ECO:0007669"/>
    <property type="project" value="UniProtKB-SubCell"/>
</dbReference>
<dbReference type="AlphaFoldDB" id="A0A8C4RHM1"/>
<feature type="region of interest" description="Disordered" evidence="12">
    <location>
        <begin position="1"/>
        <end position="37"/>
    </location>
</feature>
<protein>
    <recommendedName>
        <fullName evidence="4">Coiled-coil alpha-helical rod protein 1</fullName>
    </recommendedName>
    <alternativeName>
        <fullName evidence="10">Alpha-helical coiled-coil rod protein</fullName>
    </alternativeName>
</protein>
<evidence type="ECO:0000256" key="9">
    <source>
        <dbReference type="ARBA" id="ARBA00023242"/>
    </source>
</evidence>
<evidence type="ECO:0000256" key="5">
    <source>
        <dbReference type="ARBA" id="ARBA00022473"/>
    </source>
</evidence>
<keyword evidence="9" id="KW-0539">Nucleus</keyword>
<keyword evidence="5" id="KW-0217">Developmental protein</keyword>
<dbReference type="GeneTree" id="ENSGT00940000153251"/>
<reference evidence="13" key="3">
    <citation type="submission" date="2025-09" db="UniProtKB">
        <authorList>
            <consortium name="Ensembl"/>
        </authorList>
    </citation>
    <scope>IDENTIFICATION</scope>
</reference>
<gene>
    <name evidence="13" type="primary">cchcr1</name>
</gene>
<feature type="compositionally biased region" description="Polar residues" evidence="12">
    <location>
        <begin position="853"/>
        <end position="865"/>
    </location>
</feature>
<feature type="coiled-coil region" evidence="11">
    <location>
        <begin position="628"/>
        <end position="823"/>
    </location>
</feature>
<comment type="subcellular location">
    <subcellularLocation>
        <location evidence="3">Cytoplasm</location>
    </subcellularLocation>
    <subcellularLocation>
        <location evidence="2">Nucleus</location>
    </subcellularLocation>
</comment>
<dbReference type="PANTHER" id="PTHR46822">
    <property type="entry name" value="COILED-COIL ALPHA-HELICAL ROD PROTEIN 1"/>
    <property type="match status" value="1"/>
</dbReference>
<comment type="function">
    <text evidence="1">May be a regulator of keratinocyte proliferation or differentiation.</text>
</comment>
<dbReference type="GO" id="GO:0005634">
    <property type="term" value="C:nucleus"/>
    <property type="evidence" value="ECO:0007669"/>
    <property type="project" value="UniProtKB-SubCell"/>
</dbReference>
<keyword evidence="7" id="KW-0221">Differentiation</keyword>
<sequence>MDVKKTTSEKLNPPTAFCAPSKTGTDSQEGLVPPSHFTSRTCSATVLDNVLGGGESRSVPFWKTIPSDLQQSSVVLNPWIADPLEQTAILDVQNDTRTLKTQQRKDLKPMFTIPNERCQRARSLDREGETEIYQLPLAPADSTLFSELEFLRKETRRQAADLKERGSIVSRLQDQVEDLQSELAKSRLERDRLCIKEERLKFQHQTELKRLIWEKEETSAELERIQLELKRLTAQRDSELERLQIEVEQAQMELEAVSQKHHDEIMRIREEEKWKSEEADKGRRCENAQIQEQLQETTRQHKTELNCLLEKYATEVAELTKTKKTLKEELEIAKQETNCLKEQVKLSNSECDKLKEELSTSSSALHSQTSLVQSLRTYIGKRLPEQEKHDCEIKTRELSNTVQVLENERESLRMTAELLNVRLNSLSDILVIQEKEIGKKVLLDPLTGSGLKGQALLRRWREKVFQLLVQIRSQGIEYHSTQKHLHSNISELEERISTEEHNKAVLHHSLQDKVAELEMERVKNGLLNSEMVRVQAEAQELKVRVQEAENAVVLLKDSVTVFWQTFLEVESKMISSECCLLTLGQRVTFASKRIDTIHGLIMRKEALLRLQLQSENRAAEPDPARKTYADLQNELLLMNEERDRLALELKRSPQLIEKALLEARRQFQIDLKNAQDALQESRETENQLMEQLKSTQARHKEAEEQLSALKLQQQEATEFSEKLIEDMAQQQEQHERDLQDRLSEAEGKWQQQLQDLESKLNCAQREHTKAVVALRQAERHFTREKERLQDLQRLQEEQKAKEIQDLQKALRESERDVTLLTATLRQQGLINQYRKTRSPSLQPCDSVKEVQPDGSSCEQQTSQLTAHRLSKESKESLLSKIDEIQSLYQTVMVDKNSSEEEGDTDT</sequence>
<evidence type="ECO:0000313" key="14">
    <source>
        <dbReference type="Proteomes" id="UP000694620"/>
    </source>
</evidence>
<feature type="coiled-coil region" evidence="11">
    <location>
        <begin position="531"/>
        <end position="558"/>
    </location>
</feature>
<reference evidence="13" key="1">
    <citation type="submission" date="2021-06" db="EMBL/GenBank/DDBJ databases">
        <authorList>
            <consortium name="Wellcome Sanger Institute Data Sharing"/>
        </authorList>
    </citation>
    <scope>NUCLEOTIDE SEQUENCE [LARGE SCALE GENOMIC DNA]</scope>
</reference>
<evidence type="ECO:0000256" key="11">
    <source>
        <dbReference type="SAM" id="Coils"/>
    </source>
</evidence>
<keyword evidence="8 11" id="KW-0175">Coiled coil</keyword>
<dbReference type="GO" id="GO:0030154">
    <property type="term" value="P:cell differentiation"/>
    <property type="evidence" value="ECO:0007669"/>
    <property type="project" value="UniProtKB-KW"/>
</dbReference>
<dbReference type="InterPro" id="IPR009800">
    <property type="entry name" value="HCR"/>
</dbReference>
<dbReference type="RefSeq" id="XP_028664299.1">
    <property type="nucleotide sequence ID" value="XM_028808466.2"/>
</dbReference>
<dbReference type="CTD" id="54535"/>
<evidence type="ECO:0000256" key="2">
    <source>
        <dbReference type="ARBA" id="ARBA00004123"/>
    </source>
</evidence>
<dbReference type="Pfam" id="PF07111">
    <property type="entry name" value="HCR"/>
    <property type="match status" value="1"/>
</dbReference>
<evidence type="ECO:0000313" key="13">
    <source>
        <dbReference type="Ensembl" id="ENSECRP00000002281.1"/>
    </source>
</evidence>
<dbReference type="GeneID" id="114656872"/>
<dbReference type="Proteomes" id="UP000694620">
    <property type="component" value="Chromosome 1"/>
</dbReference>
<keyword evidence="6" id="KW-0963">Cytoplasm</keyword>
<evidence type="ECO:0000256" key="6">
    <source>
        <dbReference type="ARBA" id="ARBA00022490"/>
    </source>
</evidence>
<feature type="coiled-coil region" evidence="11">
    <location>
        <begin position="291"/>
        <end position="357"/>
    </location>
</feature>
<name>A0A8C4RHM1_ERPCA</name>
<evidence type="ECO:0000256" key="10">
    <source>
        <dbReference type="ARBA" id="ARBA00031932"/>
    </source>
</evidence>
<feature type="region of interest" description="Disordered" evidence="12">
    <location>
        <begin position="837"/>
        <end position="872"/>
    </location>
</feature>
<accession>A0A8C4RHM1</accession>
<evidence type="ECO:0000256" key="12">
    <source>
        <dbReference type="SAM" id="MobiDB-lite"/>
    </source>
</evidence>
<evidence type="ECO:0000256" key="1">
    <source>
        <dbReference type="ARBA" id="ARBA00003936"/>
    </source>
</evidence>
<dbReference type="OrthoDB" id="193258at2759"/>
<feature type="coiled-coil region" evidence="11">
    <location>
        <begin position="145"/>
        <end position="260"/>
    </location>
</feature>
<evidence type="ECO:0000256" key="8">
    <source>
        <dbReference type="ARBA" id="ARBA00023054"/>
    </source>
</evidence>
<keyword evidence="14" id="KW-1185">Reference proteome</keyword>
<proteinExistence type="predicted"/>
<dbReference type="GO" id="GO:0006611">
    <property type="term" value="P:protein export from nucleus"/>
    <property type="evidence" value="ECO:0007669"/>
    <property type="project" value="TreeGrafter"/>
</dbReference>
<feature type="coiled-coil region" evidence="11">
    <location>
        <begin position="395"/>
        <end position="422"/>
    </location>
</feature>
<reference evidence="13" key="2">
    <citation type="submission" date="2025-08" db="UniProtKB">
        <authorList>
            <consortium name="Ensembl"/>
        </authorList>
    </citation>
    <scope>IDENTIFICATION</scope>
</reference>
<dbReference type="PANTHER" id="PTHR46822:SF1">
    <property type="entry name" value="COILED-COIL ALPHA-HELICAL ROD PROTEIN 1"/>
    <property type="match status" value="1"/>
</dbReference>
<evidence type="ECO:0000256" key="4">
    <source>
        <dbReference type="ARBA" id="ARBA00016468"/>
    </source>
</evidence>
<dbReference type="GO" id="GO:0005814">
    <property type="term" value="C:centriole"/>
    <property type="evidence" value="ECO:0007669"/>
    <property type="project" value="TreeGrafter"/>
</dbReference>
<evidence type="ECO:0000256" key="7">
    <source>
        <dbReference type="ARBA" id="ARBA00022782"/>
    </source>
</evidence>
<dbReference type="Ensembl" id="ENSECRT00000002310.1">
    <property type="protein sequence ID" value="ENSECRP00000002281.1"/>
    <property type="gene ID" value="ENSECRG00000001574.1"/>
</dbReference>